<dbReference type="GO" id="GO:0043565">
    <property type="term" value="F:sequence-specific DNA binding"/>
    <property type="evidence" value="ECO:0007669"/>
    <property type="project" value="InterPro"/>
</dbReference>
<evidence type="ECO:0000313" key="5">
    <source>
        <dbReference type="EMBL" id="MBO2445866.1"/>
    </source>
</evidence>
<evidence type="ECO:0000256" key="1">
    <source>
        <dbReference type="ARBA" id="ARBA00023015"/>
    </source>
</evidence>
<sequence>MELIEDSQDLSGAPDRIVHMPDTATALVFRDGELVVVGPRTRAAYFAGKELEVCVKARLRPGVAGAVLDMPVRELVDGTIPLSALWGDAATDLERRLVRLGRDCESIRECLEESLAARLRPTDHARLARTAVSAVSALSGPGRLPELARSLAVSERQLRYVVTENVGVPPKAVARITRLRSALGARRHMDLAQLAATNGYYDQSHMTAEFRSMMGVPPGAFFAGRLPAPQPC</sequence>
<dbReference type="Proteomes" id="UP000669179">
    <property type="component" value="Unassembled WGS sequence"/>
</dbReference>
<accession>A0A939T0P5</accession>
<evidence type="ECO:0000256" key="2">
    <source>
        <dbReference type="ARBA" id="ARBA00023125"/>
    </source>
</evidence>
<reference evidence="5" key="1">
    <citation type="submission" date="2021-03" db="EMBL/GenBank/DDBJ databases">
        <authorList>
            <person name="Kanchanasin P."/>
            <person name="Saeng-In P."/>
            <person name="Phongsopitanun W."/>
            <person name="Yuki M."/>
            <person name="Kudo T."/>
            <person name="Ohkuma M."/>
            <person name="Tanasupawat S."/>
        </authorList>
    </citation>
    <scope>NUCLEOTIDE SEQUENCE</scope>
    <source>
        <strain evidence="5">GKU 128</strain>
    </source>
</reference>
<keyword evidence="2" id="KW-0238">DNA-binding</keyword>
<name>A0A939T0P5_9ACTN</name>
<gene>
    <name evidence="5" type="ORF">J4573_02070</name>
</gene>
<dbReference type="AlphaFoldDB" id="A0A939T0P5"/>
<dbReference type="Pfam" id="PF12833">
    <property type="entry name" value="HTH_18"/>
    <property type="match status" value="1"/>
</dbReference>
<dbReference type="Gene3D" id="1.10.10.60">
    <property type="entry name" value="Homeodomain-like"/>
    <property type="match status" value="1"/>
</dbReference>
<dbReference type="EMBL" id="JAGEOJ010000001">
    <property type="protein sequence ID" value="MBO2445866.1"/>
    <property type="molecule type" value="Genomic_DNA"/>
</dbReference>
<evidence type="ECO:0000259" key="4">
    <source>
        <dbReference type="PROSITE" id="PS01124"/>
    </source>
</evidence>
<keyword evidence="6" id="KW-1185">Reference proteome</keyword>
<dbReference type="RefSeq" id="WP_208253454.1">
    <property type="nucleotide sequence ID" value="NZ_JAGEOJ010000001.1"/>
</dbReference>
<keyword evidence="1" id="KW-0805">Transcription regulation</keyword>
<evidence type="ECO:0000256" key="3">
    <source>
        <dbReference type="ARBA" id="ARBA00023163"/>
    </source>
</evidence>
<keyword evidence="3" id="KW-0804">Transcription</keyword>
<dbReference type="InterPro" id="IPR050204">
    <property type="entry name" value="AraC_XylS_family_regulators"/>
</dbReference>
<dbReference type="SMART" id="SM00342">
    <property type="entry name" value="HTH_ARAC"/>
    <property type="match status" value="1"/>
</dbReference>
<dbReference type="GO" id="GO:0003700">
    <property type="term" value="F:DNA-binding transcription factor activity"/>
    <property type="evidence" value="ECO:0007669"/>
    <property type="project" value="InterPro"/>
</dbReference>
<organism evidence="5 6">
    <name type="scientific">Actinomadura barringtoniae</name>
    <dbReference type="NCBI Taxonomy" id="1427535"/>
    <lineage>
        <taxon>Bacteria</taxon>
        <taxon>Bacillati</taxon>
        <taxon>Actinomycetota</taxon>
        <taxon>Actinomycetes</taxon>
        <taxon>Streptosporangiales</taxon>
        <taxon>Thermomonosporaceae</taxon>
        <taxon>Actinomadura</taxon>
    </lineage>
</organism>
<dbReference type="InterPro" id="IPR018060">
    <property type="entry name" value="HTH_AraC"/>
</dbReference>
<proteinExistence type="predicted"/>
<evidence type="ECO:0000313" key="6">
    <source>
        <dbReference type="Proteomes" id="UP000669179"/>
    </source>
</evidence>
<protein>
    <submittedName>
        <fullName evidence="5">AraC family transcriptional regulator</fullName>
    </submittedName>
</protein>
<dbReference type="PROSITE" id="PS01124">
    <property type="entry name" value="HTH_ARAC_FAMILY_2"/>
    <property type="match status" value="1"/>
</dbReference>
<comment type="caution">
    <text evidence="5">The sequence shown here is derived from an EMBL/GenBank/DDBJ whole genome shotgun (WGS) entry which is preliminary data.</text>
</comment>
<dbReference type="PANTHER" id="PTHR46796">
    <property type="entry name" value="HTH-TYPE TRANSCRIPTIONAL ACTIVATOR RHAS-RELATED"/>
    <property type="match status" value="1"/>
</dbReference>
<feature type="domain" description="HTH araC/xylS-type" evidence="4">
    <location>
        <begin position="143"/>
        <end position="224"/>
    </location>
</feature>